<keyword evidence="2" id="KW-1133">Transmembrane helix</keyword>
<comment type="caution">
    <text evidence="3">The sequence shown here is derived from an EMBL/GenBank/DDBJ whole genome shotgun (WGS) entry which is preliminary data.</text>
</comment>
<evidence type="ECO:0000256" key="1">
    <source>
        <dbReference type="SAM" id="Coils"/>
    </source>
</evidence>
<evidence type="ECO:0000256" key="2">
    <source>
        <dbReference type="SAM" id="Phobius"/>
    </source>
</evidence>
<dbReference type="Proteomes" id="UP000736583">
    <property type="component" value="Unassembled WGS sequence"/>
</dbReference>
<evidence type="ECO:0000313" key="3">
    <source>
        <dbReference type="EMBL" id="MBU5591181.1"/>
    </source>
</evidence>
<keyword evidence="2" id="KW-0812">Transmembrane</keyword>
<feature type="transmembrane region" description="Helical" evidence="2">
    <location>
        <begin position="150"/>
        <end position="169"/>
    </location>
</feature>
<feature type="transmembrane region" description="Helical" evidence="2">
    <location>
        <begin position="105"/>
        <end position="124"/>
    </location>
</feature>
<keyword evidence="1" id="KW-0175">Coiled coil</keyword>
<dbReference type="EMBL" id="JAHLQL010000001">
    <property type="protein sequence ID" value="MBU5591181.1"/>
    <property type="molecule type" value="Genomic_DNA"/>
</dbReference>
<proteinExistence type="predicted"/>
<feature type="coiled-coil region" evidence="1">
    <location>
        <begin position="15"/>
        <end position="49"/>
    </location>
</feature>
<reference evidence="3 4" key="1">
    <citation type="submission" date="2021-06" db="EMBL/GenBank/DDBJ databases">
        <authorList>
            <person name="Sun Q."/>
            <person name="Li D."/>
        </authorList>
    </citation>
    <scope>NUCLEOTIDE SEQUENCE [LARGE SCALE GENOMIC DNA]</scope>
    <source>
        <strain evidence="3 4">MSJ-4</strain>
    </source>
</reference>
<gene>
    <name evidence="3" type="ORF">KQI89_05335</name>
</gene>
<name>A0ABS6EY72_9CLOT</name>
<keyword evidence="4" id="KW-1185">Reference proteome</keyword>
<feature type="transmembrane region" description="Helical" evidence="2">
    <location>
        <begin position="79"/>
        <end position="99"/>
    </location>
</feature>
<sequence length="227" mass="26271">MNSLKEYVDNLFVGYEDSKETMELKDEILSNLEAKVNDLTSKGMNYNEALKVSKESIKSVDYLIDGNKKIYFNRYKIEFIQVALLYSIIAWIITIPLRIIFMGTMINSFLLVVSVILCIIFLVLNSKKRSSYMDKVTIYNIKSILRYKKLGWIFWWMFILVSTLSKVAIEFGSNIWFSRSITISGPYQFAVLVLRYALPFISIIIPLLLNKSSKLILKYEAGDLSES</sequence>
<protein>
    <submittedName>
        <fullName evidence="3">Uncharacterized protein</fullName>
    </submittedName>
</protein>
<feature type="transmembrane region" description="Helical" evidence="2">
    <location>
        <begin position="189"/>
        <end position="209"/>
    </location>
</feature>
<keyword evidence="2" id="KW-0472">Membrane</keyword>
<organism evidence="3 4">
    <name type="scientific">Clostridium simiarum</name>
    <dbReference type="NCBI Taxonomy" id="2841506"/>
    <lineage>
        <taxon>Bacteria</taxon>
        <taxon>Bacillati</taxon>
        <taxon>Bacillota</taxon>
        <taxon>Clostridia</taxon>
        <taxon>Eubacteriales</taxon>
        <taxon>Clostridiaceae</taxon>
        <taxon>Clostridium</taxon>
    </lineage>
</organism>
<accession>A0ABS6EY72</accession>
<dbReference type="RefSeq" id="WP_216456198.1">
    <property type="nucleotide sequence ID" value="NZ_JAHLQL010000001.1"/>
</dbReference>
<evidence type="ECO:0000313" key="4">
    <source>
        <dbReference type="Proteomes" id="UP000736583"/>
    </source>
</evidence>